<dbReference type="Proteomes" id="UP000823941">
    <property type="component" value="Chromosome 12"/>
</dbReference>
<evidence type="ECO:0000313" key="2">
    <source>
        <dbReference type="EMBL" id="KAG7305945.1"/>
    </source>
</evidence>
<evidence type="ECO:0000313" key="3">
    <source>
        <dbReference type="Proteomes" id="UP000823941"/>
    </source>
</evidence>
<organism evidence="2 3">
    <name type="scientific">Plutella xylostella</name>
    <name type="common">Diamondback moth</name>
    <name type="synonym">Plutella maculipennis</name>
    <dbReference type="NCBI Taxonomy" id="51655"/>
    <lineage>
        <taxon>Eukaryota</taxon>
        <taxon>Metazoa</taxon>
        <taxon>Ecdysozoa</taxon>
        <taxon>Arthropoda</taxon>
        <taxon>Hexapoda</taxon>
        <taxon>Insecta</taxon>
        <taxon>Pterygota</taxon>
        <taxon>Neoptera</taxon>
        <taxon>Endopterygota</taxon>
        <taxon>Lepidoptera</taxon>
        <taxon>Glossata</taxon>
        <taxon>Ditrysia</taxon>
        <taxon>Yponomeutoidea</taxon>
        <taxon>Plutellidae</taxon>
        <taxon>Plutella</taxon>
    </lineage>
</organism>
<keyword evidence="3" id="KW-1185">Reference proteome</keyword>
<accession>A0ABQ7QLM7</accession>
<proteinExistence type="predicted"/>
<feature type="region of interest" description="Disordered" evidence="1">
    <location>
        <begin position="70"/>
        <end position="98"/>
    </location>
</feature>
<sequence length="98" mass="10988">MLTSKEKSREKRGGEADIQFSEGKPIFTKLVNTRRSKDKPRFEKAIVTGKPERNIVPVTVRGRQTRIPIKNIKRPSQVLLSGHDGSHEPQPGPSTSKD</sequence>
<dbReference type="EMBL" id="JAHIBW010000012">
    <property type="protein sequence ID" value="KAG7305945.1"/>
    <property type="molecule type" value="Genomic_DNA"/>
</dbReference>
<reference evidence="2 3" key="1">
    <citation type="submission" date="2021-06" db="EMBL/GenBank/DDBJ databases">
        <title>A haploid diamondback moth (Plutella xylostella L.) genome assembly resolves 31 chromosomes and identifies a diamide resistance mutation.</title>
        <authorList>
            <person name="Ward C.M."/>
            <person name="Perry K.D."/>
            <person name="Baker G."/>
            <person name="Powis K."/>
            <person name="Heckel D.G."/>
            <person name="Baxter S.W."/>
        </authorList>
    </citation>
    <scope>NUCLEOTIDE SEQUENCE [LARGE SCALE GENOMIC DNA]</scope>
    <source>
        <strain evidence="2 3">LV</strain>
        <tissue evidence="2">Single pupa</tissue>
    </source>
</reference>
<evidence type="ECO:0000256" key="1">
    <source>
        <dbReference type="SAM" id="MobiDB-lite"/>
    </source>
</evidence>
<gene>
    <name evidence="2" type="ORF">JYU34_008506</name>
</gene>
<protein>
    <submittedName>
        <fullName evidence="2">Uncharacterized protein</fullName>
    </submittedName>
</protein>
<name>A0ABQ7QLM7_PLUXY</name>
<comment type="caution">
    <text evidence="2">The sequence shown here is derived from an EMBL/GenBank/DDBJ whole genome shotgun (WGS) entry which is preliminary data.</text>
</comment>